<dbReference type="AlphaFoldDB" id="A0AAN6EY84"/>
<evidence type="ECO:0000313" key="3">
    <source>
        <dbReference type="Proteomes" id="UP001161757"/>
    </source>
</evidence>
<evidence type="ECO:0000313" key="2">
    <source>
        <dbReference type="EMBL" id="KAJ8993109.1"/>
    </source>
</evidence>
<feature type="compositionally biased region" description="Basic and acidic residues" evidence="1">
    <location>
        <begin position="113"/>
        <end position="156"/>
    </location>
</feature>
<dbReference type="EMBL" id="JAJGCB010000004">
    <property type="protein sequence ID" value="KAJ8993109.1"/>
    <property type="molecule type" value="Genomic_DNA"/>
</dbReference>
<dbReference type="Proteomes" id="UP001161757">
    <property type="component" value="Unassembled WGS sequence"/>
</dbReference>
<gene>
    <name evidence="2" type="ORF">HRR80_003141</name>
</gene>
<feature type="compositionally biased region" description="Basic and acidic residues" evidence="1">
    <location>
        <begin position="64"/>
        <end position="74"/>
    </location>
</feature>
<reference evidence="2" key="1">
    <citation type="submission" date="2023-01" db="EMBL/GenBank/DDBJ databases">
        <title>Exophiala dermititidis isolated from Cystic Fibrosis Patient.</title>
        <authorList>
            <person name="Kurbessoian T."/>
            <person name="Crocker A."/>
            <person name="Murante D."/>
            <person name="Hogan D.A."/>
            <person name="Stajich J.E."/>
        </authorList>
    </citation>
    <scope>NUCLEOTIDE SEQUENCE</scope>
    <source>
        <strain evidence="2">Ex8</strain>
    </source>
</reference>
<feature type="region of interest" description="Disordered" evidence="1">
    <location>
        <begin position="1"/>
        <end position="156"/>
    </location>
</feature>
<proteinExistence type="predicted"/>
<comment type="caution">
    <text evidence="2">The sequence shown here is derived from an EMBL/GenBank/DDBJ whole genome shotgun (WGS) entry which is preliminary data.</text>
</comment>
<evidence type="ECO:0000256" key="1">
    <source>
        <dbReference type="SAM" id="MobiDB-lite"/>
    </source>
</evidence>
<sequence length="156" mass="16480">MPESGRNSGGDLFDMAKDGTTVPADSAQPRYIPSKPRPDQIASAKDPNDLGAPTLADAATNETDIPRSTRDTDTHNILTGTGDTIGAQVAGKRTHATPGGTVRDPQSQGQTRLAEHSKTASDFDKGAGEGPRAEHPPGQEHLSDEQVMDNIERKEV</sequence>
<organism evidence="2 3">
    <name type="scientific">Exophiala dermatitidis</name>
    <name type="common">Black yeast-like fungus</name>
    <name type="synonym">Wangiella dermatitidis</name>
    <dbReference type="NCBI Taxonomy" id="5970"/>
    <lineage>
        <taxon>Eukaryota</taxon>
        <taxon>Fungi</taxon>
        <taxon>Dikarya</taxon>
        <taxon>Ascomycota</taxon>
        <taxon>Pezizomycotina</taxon>
        <taxon>Eurotiomycetes</taxon>
        <taxon>Chaetothyriomycetidae</taxon>
        <taxon>Chaetothyriales</taxon>
        <taxon>Herpotrichiellaceae</taxon>
        <taxon>Exophiala</taxon>
    </lineage>
</organism>
<accession>A0AAN6EY84</accession>
<name>A0AAN6EY84_EXODE</name>
<protein>
    <submittedName>
        <fullName evidence="2">Uncharacterized protein</fullName>
    </submittedName>
</protein>